<feature type="compositionally biased region" description="Acidic residues" evidence="1">
    <location>
        <begin position="32"/>
        <end position="41"/>
    </location>
</feature>
<evidence type="ECO:0000313" key="3">
    <source>
        <dbReference type="Proteomes" id="UP000042958"/>
    </source>
</evidence>
<keyword evidence="3" id="KW-1185">Reference proteome</keyword>
<dbReference type="Proteomes" id="UP000042958">
    <property type="component" value="Unassembled WGS sequence"/>
</dbReference>
<feature type="compositionally biased region" description="Basic and acidic residues" evidence="1">
    <location>
        <begin position="63"/>
        <end position="79"/>
    </location>
</feature>
<name>A0A0F7TGK3_PENBI</name>
<proteinExistence type="predicted"/>
<gene>
    <name evidence="2" type="ORF">PMG11_01908</name>
</gene>
<sequence>MHRSSQAREPSPESSTGCGSSLYEGVINDNWDSSDAEDQPEPSDRKEGQAREDDCTEIDECEVLDRTDGEGSRAGDHTNVDTSILGTPIERGMSEGLEERAVADDKQPSGPVQTPSPIRSSHTSRTQPAIRRNRNKDAIWQPYDTAQRGNRRAARTVSPEEERVTIGNSTDPGPGAEHRPSTEPSQPIGEHAEVEQPAEEPHAVNEDGTSTGAPQRDATGNDARHLAQMEQPEQRNREGDEPASSQIPPSDRAEGISGEQLTQGRESIADQVEEPARLEVSPAHAVARPVTEIPVHLPSLIAQLREGSELDAGVPPADATSVACPEYEASLRPSPLEPVAQSTEEGLPGSDFDGTNLPRSPRRGPRIGPQPHQEGAVRKVRKNPTTLREINRAGTLDAAIADELWGSDGGGDEAGGITAETTAISPQDAERYPADATNVARPAVRKLRKNPTTRREINRAGTRDAAIADELWGSDGGGDEAGGITAETTAVSPPDAERYPAVLPDPEQAQLEAIARQEGEDHLFDTEDLEEDRPPAVAARRNWKVTKPSKIAKPKQAQPGGSSKESRAGWSSRRRAVDFEARMPGVVTQLDATQPDITNLVRTGVRDVVREHDEANDPAPLAVGSISRGPSGSPPEGRVTITFRAFQRGEWIVTDAISVDSANPVEAQAIAERYARDPEQAAHFYDRSLRKVAVDQCVRAAINDGSFTVLMGLGRGLAVTRKLVASATQLLESVETAGPVIEEEEEEL</sequence>
<feature type="compositionally biased region" description="Basic and acidic residues" evidence="1">
    <location>
        <begin position="190"/>
        <end position="205"/>
    </location>
</feature>
<evidence type="ECO:0000256" key="1">
    <source>
        <dbReference type="SAM" id="MobiDB-lite"/>
    </source>
</evidence>
<feature type="region of interest" description="Disordered" evidence="1">
    <location>
        <begin position="544"/>
        <end position="573"/>
    </location>
</feature>
<feature type="compositionally biased region" description="Basic and acidic residues" evidence="1">
    <location>
        <begin position="453"/>
        <end position="462"/>
    </location>
</feature>
<feature type="compositionally biased region" description="Low complexity" evidence="1">
    <location>
        <begin position="624"/>
        <end position="637"/>
    </location>
</feature>
<feature type="region of interest" description="Disordered" evidence="1">
    <location>
        <begin position="617"/>
        <end position="637"/>
    </location>
</feature>
<feature type="compositionally biased region" description="Basic residues" evidence="1">
    <location>
        <begin position="443"/>
        <end position="452"/>
    </location>
</feature>
<evidence type="ECO:0000313" key="2">
    <source>
        <dbReference type="EMBL" id="CEJ55660.1"/>
    </source>
</evidence>
<feature type="compositionally biased region" description="Polar residues" evidence="1">
    <location>
        <begin position="110"/>
        <end position="127"/>
    </location>
</feature>
<feature type="region of interest" description="Disordered" evidence="1">
    <location>
        <begin position="1"/>
        <end position="291"/>
    </location>
</feature>
<protein>
    <submittedName>
        <fullName evidence="2">Uncharacterized protein</fullName>
    </submittedName>
</protein>
<feature type="region of interest" description="Disordered" evidence="1">
    <location>
        <begin position="422"/>
        <end position="501"/>
    </location>
</feature>
<dbReference type="OrthoDB" id="4369535at2759"/>
<feature type="region of interest" description="Disordered" evidence="1">
    <location>
        <begin position="327"/>
        <end position="390"/>
    </location>
</feature>
<accession>A0A0F7TGK3</accession>
<organism evidence="2 3">
    <name type="scientific">Penicillium brasilianum</name>
    <dbReference type="NCBI Taxonomy" id="104259"/>
    <lineage>
        <taxon>Eukaryota</taxon>
        <taxon>Fungi</taxon>
        <taxon>Dikarya</taxon>
        <taxon>Ascomycota</taxon>
        <taxon>Pezizomycotina</taxon>
        <taxon>Eurotiomycetes</taxon>
        <taxon>Eurotiomycetidae</taxon>
        <taxon>Eurotiales</taxon>
        <taxon>Aspergillaceae</taxon>
        <taxon>Penicillium</taxon>
    </lineage>
</organism>
<dbReference type="AlphaFoldDB" id="A0A0F7TGK3"/>
<reference evidence="3" key="1">
    <citation type="journal article" date="2015" name="Genome Announc.">
        <title>Draft genome sequence of the fungus Penicillium brasilianum MG11.</title>
        <authorList>
            <person name="Horn F."/>
            <person name="Linde J."/>
            <person name="Mattern D.J."/>
            <person name="Walther G."/>
            <person name="Guthke R."/>
            <person name="Brakhage A.A."/>
            <person name="Valiante V."/>
        </authorList>
    </citation>
    <scope>NUCLEOTIDE SEQUENCE [LARGE SCALE GENOMIC DNA]</scope>
    <source>
        <strain evidence="3">MG11</strain>
    </source>
</reference>
<dbReference type="STRING" id="104259.A0A0F7TGK3"/>
<feature type="compositionally biased region" description="Basic and acidic residues" evidence="1">
    <location>
        <begin position="97"/>
        <end position="107"/>
    </location>
</feature>
<dbReference type="EMBL" id="CDHK01000002">
    <property type="protein sequence ID" value="CEJ55660.1"/>
    <property type="molecule type" value="Genomic_DNA"/>
</dbReference>
<feature type="compositionally biased region" description="Basic and acidic residues" evidence="1">
    <location>
        <begin position="222"/>
        <end position="240"/>
    </location>
</feature>
<feature type="compositionally biased region" description="Basic and acidic residues" evidence="1">
    <location>
        <begin position="42"/>
        <end position="53"/>
    </location>
</feature>